<dbReference type="AlphaFoldDB" id="A0A8X6QQQ3"/>
<gene>
    <name evidence="1" type="ORF">NPIL_170211</name>
</gene>
<protein>
    <submittedName>
        <fullName evidence="1">Uncharacterized protein</fullName>
    </submittedName>
</protein>
<sequence length="95" mass="11163">MSHFENISSVCSETHVESSSYEKMSIYDPPVVLSTGFRSAENVVRSAENDLIHRIIFDRFNTPTMWYYWPTFVENLEYCELCAKKIYYDSTSLKI</sequence>
<dbReference type="Proteomes" id="UP000887013">
    <property type="component" value="Unassembled WGS sequence"/>
</dbReference>
<proteinExistence type="predicted"/>
<comment type="caution">
    <text evidence="1">The sequence shown here is derived from an EMBL/GenBank/DDBJ whole genome shotgun (WGS) entry which is preliminary data.</text>
</comment>
<evidence type="ECO:0000313" key="1">
    <source>
        <dbReference type="EMBL" id="GFU39061.1"/>
    </source>
</evidence>
<name>A0A8X6QQQ3_NEPPI</name>
<evidence type="ECO:0000313" key="2">
    <source>
        <dbReference type="Proteomes" id="UP000887013"/>
    </source>
</evidence>
<accession>A0A8X6QQQ3</accession>
<reference evidence="1" key="1">
    <citation type="submission" date="2020-08" db="EMBL/GenBank/DDBJ databases">
        <title>Multicomponent nature underlies the extraordinary mechanical properties of spider dragline silk.</title>
        <authorList>
            <person name="Kono N."/>
            <person name="Nakamura H."/>
            <person name="Mori M."/>
            <person name="Yoshida Y."/>
            <person name="Ohtoshi R."/>
            <person name="Malay A.D."/>
            <person name="Moran D.A.P."/>
            <person name="Tomita M."/>
            <person name="Numata K."/>
            <person name="Arakawa K."/>
        </authorList>
    </citation>
    <scope>NUCLEOTIDE SEQUENCE</scope>
</reference>
<dbReference type="EMBL" id="BMAW01035286">
    <property type="protein sequence ID" value="GFU39061.1"/>
    <property type="molecule type" value="Genomic_DNA"/>
</dbReference>
<keyword evidence="2" id="KW-1185">Reference proteome</keyword>
<organism evidence="1 2">
    <name type="scientific">Nephila pilipes</name>
    <name type="common">Giant wood spider</name>
    <name type="synonym">Nephila maculata</name>
    <dbReference type="NCBI Taxonomy" id="299642"/>
    <lineage>
        <taxon>Eukaryota</taxon>
        <taxon>Metazoa</taxon>
        <taxon>Ecdysozoa</taxon>
        <taxon>Arthropoda</taxon>
        <taxon>Chelicerata</taxon>
        <taxon>Arachnida</taxon>
        <taxon>Araneae</taxon>
        <taxon>Araneomorphae</taxon>
        <taxon>Entelegynae</taxon>
        <taxon>Araneoidea</taxon>
        <taxon>Nephilidae</taxon>
        <taxon>Nephila</taxon>
    </lineage>
</organism>